<dbReference type="AlphaFoldDB" id="A0A1Y1WKY3"/>
<reference evidence="2 3" key="1">
    <citation type="submission" date="2016-07" db="EMBL/GenBank/DDBJ databases">
        <title>Pervasive Adenine N6-methylation of Active Genes in Fungi.</title>
        <authorList>
            <consortium name="DOE Joint Genome Institute"/>
            <person name="Mondo S.J."/>
            <person name="Dannebaum R.O."/>
            <person name="Kuo R.C."/>
            <person name="Labutti K."/>
            <person name="Haridas S."/>
            <person name="Kuo A."/>
            <person name="Salamov A."/>
            <person name="Ahrendt S.R."/>
            <person name="Lipzen A."/>
            <person name="Sullivan W."/>
            <person name="Andreopoulos W.B."/>
            <person name="Clum A."/>
            <person name="Lindquist E."/>
            <person name="Daum C."/>
            <person name="Ramamoorthy G.K."/>
            <person name="Gryganskyi A."/>
            <person name="Culley D."/>
            <person name="Magnuson J.K."/>
            <person name="James T.Y."/>
            <person name="O'Malley M.A."/>
            <person name="Stajich J.E."/>
            <person name="Spatafora J.W."/>
            <person name="Visel A."/>
            <person name="Grigoriev I.V."/>
        </authorList>
    </citation>
    <scope>NUCLEOTIDE SEQUENCE [LARGE SCALE GENOMIC DNA]</scope>
    <source>
        <strain evidence="2 3">ATCC 12442</strain>
    </source>
</reference>
<gene>
    <name evidence="2" type="ORF">DL89DRAFT_263963</name>
</gene>
<proteinExistence type="predicted"/>
<protein>
    <submittedName>
        <fullName evidence="2">Uncharacterized protein</fullName>
    </submittedName>
</protein>
<evidence type="ECO:0000256" key="1">
    <source>
        <dbReference type="SAM" id="MobiDB-lite"/>
    </source>
</evidence>
<dbReference type="Proteomes" id="UP000193922">
    <property type="component" value="Unassembled WGS sequence"/>
</dbReference>
<dbReference type="EMBL" id="MCFD01000001">
    <property type="protein sequence ID" value="ORX73958.1"/>
    <property type="molecule type" value="Genomic_DNA"/>
</dbReference>
<comment type="caution">
    <text evidence="2">The sequence shown here is derived from an EMBL/GenBank/DDBJ whole genome shotgun (WGS) entry which is preliminary data.</text>
</comment>
<dbReference type="GeneID" id="63802692"/>
<sequence length="111" mass="12648">MDRPFCSIYKSESCNKGGHDEESTLFYPHLQAIILRVFCEHRVRTGSSSSRDAHVRACPLRPVPAKNNKEPPFFLIGYKEVGHQGLPTETATNSKSGRHVHPRNRIYNEEN</sequence>
<evidence type="ECO:0000313" key="3">
    <source>
        <dbReference type="Proteomes" id="UP000193922"/>
    </source>
</evidence>
<keyword evidence="3" id="KW-1185">Reference proteome</keyword>
<dbReference type="RefSeq" id="XP_040747169.1">
    <property type="nucleotide sequence ID" value="XM_040886044.1"/>
</dbReference>
<evidence type="ECO:0000313" key="2">
    <source>
        <dbReference type="EMBL" id="ORX73958.1"/>
    </source>
</evidence>
<organism evidence="2 3">
    <name type="scientific">Linderina pennispora</name>
    <dbReference type="NCBI Taxonomy" id="61395"/>
    <lineage>
        <taxon>Eukaryota</taxon>
        <taxon>Fungi</taxon>
        <taxon>Fungi incertae sedis</taxon>
        <taxon>Zoopagomycota</taxon>
        <taxon>Kickxellomycotina</taxon>
        <taxon>Kickxellomycetes</taxon>
        <taxon>Kickxellales</taxon>
        <taxon>Kickxellaceae</taxon>
        <taxon>Linderina</taxon>
    </lineage>
</organism>
<name>A0A1Y1WKY3_9FUNG</name>
<accession>A0A1Y1WKY3</accession>
<feature type="region of interest" description="Disordered" evidence="1">
    <location>
        <begin position="85"/>
        <end position="111"/>
    </location>
</feature>